<dbReference type="InterPro" id="IPR045005">
    <property type="entry name" value="BPM1-6"/>
</dbReference>
<feature type="domain" description="BTB" evidence="3">
    <location>
        <begin position="182"/>
        <end position="249"/>
    </location>
</feature>
<dbReference type="PROSITE" id="PS50144">
    <property type="entry name" value="MATH"/>
    <property type="match status" value="1"/>
</dbReference>
<evidence type="ECO:0000259" key="4">
    <source>
        <dbReference type="PROSITE" id="PS50144"/>
    </source>
</evidence>
<dbReference type="Pfam" id="PF00651">
    <property type="entry name" value="BTB"/>
    <property type="match status" value="1"/>
</dbReference>
<dbReference type="SUPFAM" id="SSF54695">
    <property type="entry name" value="POZ domain"/>
    <property type="match status" value="1"/>
</dbReference>
<sequence>MEASRTLSVFIPEKVQGTHVFDVFGYNLLRGKGVETHITSGTFSVAGYNWIIRFYPDGSAPRFKDYISVHLELFSKAAKVHASIDLRLVDLFTGLSSSVFSRTLVFNQDGQGNTTPPDGCFKLRSEFESSPYLRDNHLRIECVVTVVKELGVPKTKSFPKIDMPPSDLATQLGKLLQAEEGSDVTFSVGEETFSAHRFFLATRSPVFKAEFCGPMRETGTQLISIKDMQPYVFKALLHFIYTDSLPALDDLEGDDRSEMIRHLLVAADRYAMDRLKLICQSVLCNGLDVQNVASTLALADQHHCAMLKDACIEFMSSSRMDDIVATQGFVNLKRDCPSVLVDAFVKMSIIRKA</sequence>
<reference evidence="5" key="2">
    <citation type="journal article" date="2015" name="Data Brief">
        <title>Shoot transcriptome of the giant reed, Arundo donax.</title>
        <authorList>
            <person name="Barrero R.A."/>
            <person name="Guerrero F.D."/>
            <person name="Moolhuijzen P."/>
            <person name="Goolsby J.A."/>
            <person name="Tidwell J."/>
            <person name="Bellgard S.E."/>
            <person name="Bellgard M.I."/>
        </authorList>
    </citation>
    <scope>NUCLEOTIDE SEQUENCE</scope>
    <source>
        <tissue evidence="5">Shoot tissue taken approximately 20 cm above the soil surface</tissue>
    </source>
</reference>
<dbReference type="AlphaFoldDB" id="A0A0A9DWW3"/>
<dbReference type="SMART" id="SM00225">
    <property type="entry name" value="BTB"/>
    <property type="match status" value="1"/>
</dbReference>
<dbReference type="InterPro" id="IPR002083">
    <property type="entry name" value="MATH/TRAF_dom"/>
</dbReference>
<dbReference type="Gene3D" id="2.60.210.10">
    <property type="entry name" value="Apoptosis, Tumor Necrosis Factor Receptor Associated Protein 2, Chain A"/>
    <property type="match status" value="1"/>
</dbReference>
<dbReference type="InterPro" id="IPR056423">
    <property type="entry name" value="BACK_BPM_SPOP"/>
</dbReference>
<name>A0A0A9DWW3_ARUDO</name>
<dbReference type="PANTHER" id="PTHR26379">
    <property type="entry name" value="BTB/POZ AND MATH DOMAIN-CONTAINING PROTEIN 1"/>
    <property type="match status" value="1"/>
</dbReference>
<proteinExistence type="inferred from homology"/>
<comment type="pathway">
    <text evidence="1">Protein modification; protein ubiquitination.</text>
</comment>
<dbReference type="PANTHER" id="PTHR26379:SF438">
    <property type="entry name" value="OS08G0128700 PROTEIN"/>
    <property type="match status" value="1"/>
</dbReference>
<dbReference type="Pfam" id="PF22486">
    <property type="entry name" value="MATH_2"/>
    <property type="match status" value="1"/>
</dbReference>
<dbReference type="InterPro" id="IPR000210">
    <property type="entry name" value="BTB/POZ_dom"/>
</dbReference>
<dbReference type="InterPro" id="IPR008974">
    <property type="entry name" value="TRAF-like"/>
</dbReference>
<protein>
    <recommendedName>
        <fullName evidence="6">BTB domain-containing protein</fullName>
    </recommendedName>
</protein>
<dbReference type="CDD" id="cd18280">
    <property type="entry name" value="BTB_POZ_BPM_plant"/>
    <property type="match status" value="1"/>
</dbReference>
<dbReference type="Gene3D" id="1.25.40.420">
    <property type="match status" value="1"/>
</dbReference>
<organism evidence="5">
    <name type="scientific">Arundo donax</name>
    <name type="common">Giant reed</name>
    <name type="synonym">Donax arundinaceus</name>
    <dbReference type="NCBI Taxonomy" id="35708"/>
    <lineage>
        <taxon>Eukaryota</taxon>
        <taxon>Viridiplantae</taxon>
        <taxon>Streptophyta</taxon>
        <taxon>Embryophyta</taxon>
        <taxon>Tracheophyta</taxon>
        <taxon>Spermatophyta</taxon>
        <taxon>Magnoliopsida</taxon>
        <taxon>Liliopsida</taxon>
        <taxon>Poales</taxon>
        <taxon>Poaceae</taxon>
        <taxon>PACMAD clade</taxon>
        <taxon>Arundinoideae</taxon>
        <taxon>Arundineae</taxon>
        <taxon>Arundo</taxon>
    </lineage>
</organism>
<evidence type="ECO:0000256" key="1">
    <source>
        <dbReference type="ARBA" id="ARBA00004906"/>
    </source>
</evidence>
<dbReference type="InterPro" id="IPR011333">
    <property type="entry name" value="SKP1/BTB/POZ_sf"/>
</dbReference>
<dbReference type="CDD" id="cd00121">
    <property type="entry name" value="MATH"/>
    <property type="match status" value="1"/>
</dbReference>
<dbReference type="GO" id="GO:0016567">
    <property type="term" value="P:protein ubiquitination"/>
    <property type="evidence" value="ECO:0007669"/>
    <property type="project" value="InterPro"/>
</dbReference>
<accession>A0A0A9DWW3</accession>
<dbReference type="SUPFAM" id="SSF49599">
    <property type="entry name" value="TRAF domain-like"/>
    <property type="match status" value="1"/>
</dbReference>
<dbReference type="EMBL" id="GBRH01207765">
    <property type="protein sequence ID" value="JAD90130.1"/>
    <property type="molecule type" value="Transcribed_RNA"/>
</dbReference>
<evidence type="ECO:0000259" key="3">
    <source>
        <dbReference type="PROSITE" id="PS50097"/>
    </source>
</evidence>
<dbReference type="Gene3D" id="3.30.710.10">
    <property type="entry name" value="Potassium Channel Kv1.1, Chain A"/>
    <property type="match status" value="1"/>
</dbReference>
<feature type="domain" description="MATH" evidence="4">
    <location>
        <begin position="16"/>
        <end position="144"/>
    </location>
</feature>
<evidence type="ECO:0008006" key="6">
    <source>
        <dbReference type="Google" id="ProtNLM"/>
    </source>
</evidence>
<dbReference type="PROSITE" id="PS50097">
    <property type="entry name" value="BTB"/>
    <property type="match status" value="1"/>
</dbReference>
<evidence type="ECO:0000256" key="2">
    <source>
        <dbReference type="ARBA" id="ARBA00010846"/>
    </source>
</evidence>
<comment type="similarity">
    <text evidence="2">Belongs to the Tdpoz family.</text>
</comment>
<dbReference type="Pfam" id="PF24570">
    <property type="entry name" value="BACK_BPM_SPOP"/>
    <property type="match status" value="1"/>
</dbReference>
<evidence type="ECO:0000313" key="5">
    <source>
        <dbReference type="EMBL" id="JAD90130.1"/>
    </source>
</evidence>
<reference evidence="5" key="1">
    <citation type="submission" date="2014-09" db="EMBL/GenBank/DDBJ databases">
        <authorList>
            <person name="Magalhaes I.L.F."/>
            <person name="Oliveira U."/>
            <person name="Santos F.R."/>
            <person name="Vidigal T.H.D.A."/>
            <person name="Brescovit A.D."/>
            <person name="Santos A.J."/>
        </authorList>
    </citation>
    <scope>NUCLEOTIDE SEQUENCE</scope>
    <source>
        <tissue evidence="5">Shoot tissue taken approximately 20 cm above the soil surface</tissue>
    </source>
</reference>